<feature type="transmembrane region" description="Helical" evidence="7">
    <location>
        <begin position="6"/>
        <end position="23"/>
    </location>
</feature>
<evidence type="ECO:0000256" key="7">
    <source>
        <dbReference type="SAM" id="Phobius"/>
    </source>
</evidence>
<dbReference type="CDD" id="cd11477">
    <property type="entry name" value="SLC5sbd_u1"/>
    <property type="match status" value="1"/>
</dbReference>
<dbReference type="GO" id="GO:0005412">
    <property type="term" value="F:D-glucose:sodium symporter activity"/>
    <property type="evidence" value="ECO:0007669"/>
    <property type="project" value="TreeGrafter"/>
</dbReference>
<keyword evidence="3 7" id="KW-0812">Transmembrane</keyword>
<feature type="transmembrane region" description="Helical" evidence="7">
    <location>
        <begin position="385"/>
        <end position="407"/>
    </location>
</feature>
<feature type="transmembrane region" description="Helical" evidence="7">
    <location>
        <begin position="413"/>
        <end position="434"/>
    </location>
</feature>
<accession>A0A0P8C3U8</accession>
<feature type="transmembrane region" description="Helical" evidence="7">
    <location>
        <begin position="43"/>
        <end position="64"/>
    </location>
</feature>
<feature type="transmembrane region" description="Helical" evidence="7">
    <location>
        <begin position="236"/>
        <end position="261"/>
    </location>
</feature>
<reference evidence="8 9" key="1">
    <citation type="submission" date="2015-09" db="EMBL/GenBank/DDBJ databases">
        <title>Identification and resolution of microdiversity through metagenomic sequencing of parallel consortia.</title>
        <authorList>
            <person name="Nelson W.C."/>
            <person name="Romine M.F."/>
            <person name="Lindemann S.R."/>
        </authorList>
    </citation>
    <scope>NUCLEOTIDE SEQUENCE [LARGE SCALE GENOMIC DNA]</scope>
    <source>
        <strain evidence="8">Ana</strain>
    </source>
</reference>
<dbReference type="Gene3D" id="1.20.1730.10">
    <property type="entry name" value="Sodium/glucose cotransporter"/>
    <property type="match status" value="1"/>
</dbReference>
<proteinExistence type="inferred from homology"/>
<dbReference type="InterPro" id="IPR038377">
    <property type="entry name" value="Na/Glc_symporter_sf"/>
</dbReference>
<feature type="transmembrane region" description="Helical" evidence="7">
    <location>
        <begin position="566"/>
        <end position="582"/>
    </location>
</feature>
<dbReference type="AlphaFoldDB" id="A0A0P8C3U8"/>
<name>A0A0P8C3U8_9CYAN</name>
<feature type="transmembrane region" description="Helical" evidence="7">
    <location>
        <begin position="540"/>
        <end position="560"/>
    </location>
</feature>
<keyword evidence="4 7" id="KW-1133">Transmembrane helix</keyword>
<dbReference type="InterPro" id="IPR001734">
    <property type="entry name" value="Na/solute_symporter"/>
</dbReference>
<dbReference type="GO" id="GO:0005886">
    <property type="term" value="C:plasma membrane"/>
    <property type="evidence" value="ECO:0007669"/>
    <property type="project" value="TreeGrafter"/>
</dbReference>
<evidence type="ECO:0000313" key="9">
    <source>
        <dbReference type="Proteomes" id="UP000050465"/>
    </source>
</evidence>
<comment type="caution">
    <text evidence="8">The sequence shown here is derived from an EMBL/GenBank/DDBJ whole genome shotgun (WGS) entry which is preliminary data.</text>
</comment>
<evidence type="ECO:0000256" key="4">
    <source>
        <dbReference type="ARBA" id="ARBA00022989"/>
    </source>
</evidence>
<feature type="transmembrane region" description="Helical" evidence="7">
    <location>
        <begin position="125"/>
        <end position="148"/>
    </location>
</feature>
<feature type="transmembrane region" description="Helical" evidence="7">
    <location>
        <begin position="300"/>
        <end position="318"/>
    </location>
</feature>
<dbReference type="STRING" id="1666911.HLUCCA11_06745"/>
<dbReference type="PANTHER" id="PTHR11819">
    <property type="entry name" value="SOLUTE CARRIER FAMILY 5"/>
    <property type="match status" value="1"/>
</dbReference>
<feature type="transmembrane region" description="Helical" evidence="7">
    <location>
        <begin position="168"/>
        <end position="190"/>
    </location>
</feature>
<keyword evidence="5 7" id="KW-0472">Membrane</keyword>
<comment type="subcellular location">
    <subcellularLocation>
        <location evidence="1">Membrane</location>
        <topology evidence="1">Multi-pass membrane protein</topology>
    </subcellularLocation>
</comment>
<feature type="transmembrane region" description="Helical" evidence="7">
    <location>
        <begin position="443"/>
        <end position="465"/>
    </location>
</feature>
<evidence type="ECO:0000256" key="2">
    <source>
        <dbReference type="ARBA" id="ARBA00006434"/>
    </source>
</evidence>
<dbReference type="Pfam" id="PF00474">
    <property type="entry name" value="SSF"/>
    <property type="match status" value="1"/>
</dbReference>
<evidence type="ECO:0000256" key="1">
    <source>
        <dbReference type="ARBA" id="ARBA00004141"/>
    </source>
</evidence>
<feature type="transmembrane region" description="Helical" evidence="7">
    <location>
        <begin position="471"/>
        <end position="495"/>
    </location>
</feature>
<evidence type="ECO:0000256" key="6">
    <source>
        <dbReference type="RuleBase" id="RU362091"/>
    </source>
</evidence>
<dbReference type="Proteomes" id="UP000050465">
    <property type="component" value="Unassembled WGS sequence"/>
</dbReference>
<feature type="transmembrane region" description="Helical" evidence="7">
    <location>
        <begin position="338"/>
        <end position="364"/>
    </location>
</feature>
<sequence>MEQIDWVIVMAYLVLTLLLGVYLSQQKPGGLVDFFVSNRQIPWWLAGTSMAATTLSVDTPLYIAGVVGNRGLAGNWEWWCFGVAHVAMIYLFARLWRRARIVTDAELSELRYGGETAAILRGVKAFMYAVPLNCIGIGYATLAMAKVINGLQLWQSLGLDPGANEKLWSVLGVSLLVIFYVGFSSLWGVVSADLFQFALALLGAVIVAIAATNATGGMRSLIEQFTTLTTPDSLSLVPFGFSGWSTLAALPSSTFLAYVMLQWWSFRRSDGGGEFIQRLMAAKTEAEAEKAAWLFNGLHYVVRTWPLIVAALAAVVLYPDLRDRELGYPLLMLDYLPAPLLGLVVASLIAAFLSTLSTLVNWGASYLSNDLYKRFIAPAATEDELIFSGRVAAIVVTMLGAMASFIATDIGTMFQLAIALGTGPGLVFILRWFWWRINAAAELAAVISGFISGFVLSTSIGQSIFSPLFNMQIFGVRLLIISTVTTLCWGVTLLLTEPESDETLDAFYTQVRPGGPGWQPQRQRTGLRPQQNLGLDAQRVVASTLLLFGAMFTVGSFLLFQSLTGWLWLLTAVVGGFWLRQLNKRPTFPTARPGIEDG</sequence>
<evidence type="ECO:0000256" key="3">
    <source>
        <dbReference type="ARBA" id="ARBA00022692"/>
    </source>
</evidence>
<dbReference type="PATRIC" id="fig|1666911.3.peg.4943"/>
<feature type="transmembrane region" description="Helical" evidence="7">
    <location>
        <begin position="76"/>
        <end position="93"/>
    </location>
</feature>
<organism evidence="8 9">
    <name type="scientific">Phormidesmis priestleyi Ana</name>
    <dbReference type="NCBI Taxonomy" id="1666911"/>
    <lineage>
        <taxon>Bacteria</taxon>
        <taxon>Bacillati</taxon>
        <taxon>Cyanobacteriota</taxon>
        <taxon>Cyanophyceae</taxon>
        <taxon>Leptolyngbyales</taxon>
        <taxon>Leptolyngbyaceae</taxon>
        <taxon>Phormidesmis</taxon>
    </lineage>
</organism>
<dbReference type="PROSITE" id="PS50283">
    <property type="entry name" value="NA_SOLUT_SYMP_3"/>
    <property type="match status" value="1"/>
</dbReference>
<protein>
    <submittedName>
        <fullName evidence="8">Na+/proline symporter</fullName>
    </submittedName>
</protein>
<dbReference type="EMBL" id="LJZR01000007">
    <property type="protein sequence ID" value="KPQ36224.1"/>
    <property type="molecule type" value="Genomic_DNA"/>
</dbReference>
<feature type="transmembrane region" description="Helical" evidence="7">
    <location>
        <begin position="197"/>
        <end position="216"/>
    </location>
</feature>
<comment type="similarity">
    <text evidence="2 6">Belongs to the sodium:solute symporter (SSF) (TC 2.A.21) family.</text>
</comment>
<gene>
    <name evidence="8" type="ORF">HLUCCA11_06745</name>
</gene>
<dbReference type="PANTHER" id="PTHR11819:SF77">
    <property type="entry name" value="SODIUM_GLUCOSE COTRANSPORT PROTEIN"/>
    <property type="match status" value="1"/>
</dbReference>
<evidence type="ECO:0000313" key="8">
    <source>
        <dbReference type="EMBL" id="KPQ36224.1"/>
    </source>
</evidence>
<evidence type="ECO:0000256" key="5">
    <source>
        <dbReference type="ARBA" id="ARBA00023136"/>
    </source>
</evidence>